<dbReference type="Proteomes" id="UP000326380">
    <property type="component" value="Unassembled WGS sequence"/>
</dbReference>
<keyword evidence="5" id="KW-1185">Reference proteome</keyword>
<dbReference type="Gene3D" id="1.10.357.40">
    <property type="entry name" value="YbiA-like"/>
    <property type="match status" value="1"/>
</dbReference>
<sequence>MKPTPLLSAIHDVASLLAHIQAGQAPKYLFFWGHTPAPNATAVGKECLSQWYPAAFEVDGRRYATAEHFMMAEKARLFGDEVTRESIIEAADPGKAKKLGRSVTNFDSDVWDVARFEVVVRGGVAKFGQHPALQAFLLSTGKHVLVEDSPVDAIWGIGIAQVDARAYNPAAWRGLNLLGFALMGARIRLQTAHS</sequence>
<comment type="caution">
    <text evidence="4">The sequence shown here is derived from an EMBL/GenBank/DDBJ whole genome shotgun (WGS) entry which is preliminary data.</text>
</comment>
<accession>A0A7L5A355</accession>
<comment type="catalytic activity">
    <reaction evidence="1">
        <text>5-amino-6-(5-phospho-D-ribosylamino)uracil + H2O = 5,6-diaminouracil + D-ribose 5-phosphate</text>
        <dbReference type="Rhea" id="RHEA:55020"/>
        <dbReference type="ChEBI" id="CHEBI:15377"/>
        <dbReference type="ChEBI" id="CHEBI:46252"/>
        <dbReference type="ChEBI" id="CHEBI:58453"/>
        <dbReference type="ChEBI" id="CHEBI:78346"/>
    </reaction>
</comment>
<evidence type="ECO:0000313" key="5">
    <source>
        <dbReference type="Proteomes" id="UP000326380"/>
    </source>
</evidence>
<evidence type="ECO:0000256" key="1">
    <source>
        <dbReference type="ARBA" id="ARBA00000022"/>
    </source>
</evidence>
<dbReference type="NCBIfam" id="TIGR02464">
    <property type="entry name" value="ribofla_fusion"/>
    <property type="match status" value="1"/>
</dbReference>
<protein>
    <submittedName>
        <fullName evidence="4">NADAR family protein</fullName>
    </submittedName>
</protein>
<dbReference type="EMBL" id="VTWU01000003">
    <property type="protein sequence ID" value="KAA9333065.1"/>
    <property type="molecule type" value="Genomic_DNA"/>
</dbReference>
<evidence type="ECO:0000256" key="2">
    <source>
        <dbReference type="ARBA" id="ARBA00000751"/>
    </source>
</evidence>
<dbReference type="CDD" id="cd15457">
    <property type="entry name" value="NADAR"/>
    <property type="match status" value="1"/>
</dbReference>
<feature type="domain" description="NADAR" evidence="3">
    <location>
        <begin position="31"/>
        <end position="189"/>
    </location>
</feature>
<dbReference type="RefSeq" id="WP_151078486.1">
    <property type="nucleotide sequence ID" value="NZ_CP047647.1"/>
</dbReference>
<dbReference type="InterPro" id="IPR037238">
    <property type="entry name" value="YbiA-like_sf"/>
</dbReference>
<dbReference type="SUPFAM" id="SSF143990">
    <property type="entry name" value="YbiA-like"/>
    <property type="match status" value="1"/>
</dbReference>
<name>A0A7L5A355_9BACT</name>
<evidence type="ECO:0000259" key="3">
    <source>
        <dbReference type="Pfam" id="PF08719"/>
    </source>
</evidence>
<comment type="catalytic activity">
    <reaction evidence="2">
        <text>2,5-diamino-6-hydroxy-4-(5-phosphoribosylamino)-pyrimidine + H2O = 2,5,6-triamino-4-hydroxypyrimidine + D-ribose 5-phosphate</text>
        <dbReference type="Rhea" id="RHEA:23436"/>
        <dbReference type="ChEBI" id="CHEBI:15377"/>
        <dbReference type="ChEBI" id="CHEBI:58614"/>
        <dbReference type="ChEBI" id="CHEBI:78346"/>
        <dbReference type="ChEBI" id="CHEBI:137796"/>
    </reaction>
</comment>
<proteinExistence type="predicted"/>
<dbReference type="AlphaFoldDB" id="A0A7L5A355"/>
<reference evidence="4 5" key="1">
    <citation type="submission" date="2019-09" db="EMBL/GenBank/DDBJ databases">
        <title>Genome sequence of Hymenobacter sp. M3.</title>
        <authorList>
            <person name="Srinivasan S."/>
        </authorList>
    </citation>
    <scope>NUCLEOTIDE SEQUENCE [LARGE SCALE GENOMIC DNA]</scope>
    <source>
        <strain evidence="4 5">M3</strain>
    </source>
</reference>
<evidence type="ECO:0000313" key="4">
    <source>
        <dbReference type="EMBL" id="KAA9333065.1"/>
    </source>
</evidence>
<dbReference type="InterPro" id="IPR012816">
    <property type="entry name" value="NADAR"/>
</dbReference>
<organism evidence="4 5">
    <name type="scientific">Hymenobacter busanensis</name>
    <dbReference type="NCBI Taxonomy" id="2607656"/>
    <lineage>
        <taxon>Bacteria</taxon>
        <taxon>Pseudomonadati</taxon>
        <taxon>Bacteroidota</taxon>
        <taxon>Cytophagia</taxon>
        <taxon>Cytophagales</taxon>
        <taxon>Hymenobacteraceae</taxon>
        <taxon>Hymenobacter</taxon>
    </lineage>
</organism>
<dbReference type="Pfam" id="PF08719">
    <property type="entry name" value="NADAR"/>
    <property type="match status" value="1"/>
</dbReference>
<gene>
    <name evidence="4" type="ORF">F0P96_08765</name>
</gene>